<keyword evidence="5 10" id="KW-0547">Nucleotide-binding</keyword>
<dbReference type="Gene3D" id="3.90.190.20">
    <property type="entry name" value="Mur ligase, C-terminal domain"/>
    <property type="match status" value="1"/>
</dbReference>
<dbReference type="SUPFAM" id="SSF53623">
    <property type="entry name" value="MurD-like peptide ligases, catalytic domain"/>
    <property type="match status" value="1"/>
</dbReference>
<dbReference type="PIRSF" id="PIRSF001563">
    <property type="entry name" value="Folylpolyglu_synth"/>
    <property type="match status" value="1"/>
</dbReference>
<dbReference type="PANTHER" id="PTHR11136:SF0">
    <property type="entry name" value="DIHYDROFOLATE SYNTHETASE-RELATED"/>
    <property type="match status" value="1"/>
</dbReference>
<dbReference type="GO" id="GO:0008841">
    <property type="term" value="F:dihydrofolate synthase activity"/>
    <property type="evidence" value="ECO:0007669"/>
    <property type="project" value="TreeGrafter"/>
</dbReference>
<evidence type="ECO:0000256" key="6">
    <source>
        <dbReference type="ARBA" id="ARBA00022840"/>
    </source>
</evidence>
<evidence type="ECO:0000313" key="14">
    <source>
        <dbReference type="Proteomes" id="UP000051673"/>
    </source>
</evidence>
<dbReference type="GO" id="GO:0004326">
    <property type="term" value="F:tetrahydrofolylpolyglutamate synthase activity"/>
    <property type="evidence" value="ECO:0007669"/>
    <property type="project" value="UniProtKB-EC"/>
</dbReference>
<sequence>MSETYEQIIEQIPKTMLYEDTIDRIALLTQILSELGSPQSASQNIHICGTNGKGSTGTIINHMLRTHHQKVGHFSSPAMYDDLDQITIDGVAITEEEFVLAYTQLKKALSSLALTQADISIFETYFIICVIHFSINDVDWAIYECGLGGGLDATNALGQSDYTIFTKIAMDHMGILGDTLEAIATTKAEIIDDTSTVINYPSQNPIVSKIIKQAALKHNSKIYNDSPFQVSLVSANLTENIVDLRLSNVNHTERLSVQLAGKFQIDNLQNALNWAYIYNQDHSSDSITDYELINALHAVPLPGRMELLQRNPTIIIDGAHNVDSIKALTDTLGRTQHYHMIIGFLKDKDYTDCMPFLKRLDADFILTEPYNSERFLSKETLEQTFKQAGITAVTTSKDLSTALHQLKDATSPIIITGSFYLINHVRTAIEEGALQ</sequence>
<gene>
    <name evidence="13" type="ORF">IV67_GL000544</name>
</gene>
<evidence type="ECO:0000256" key="10">
    <source>
        <dbReference type="PIRNR" id="PIRNR001563"/>
    </source>
</evidence>
<accession>A0A0R2JRB0</accession>
<dbReference type="GO" id="GO:0046872">
    <property type="term" value="F:metal ion binding"/>
    <property type="evidence" value="ECO:0007669"/>
    <property type="project" value="UniProtKB-KW"/>
</dbReference>
<dbReference type="EMBL" id="JQCD01000024">
    <property type="protein sequence ID" value="KRN77031.1"/>
    <property type="molecule type" value="Genomic_DNA"/>
</dbReference>
<dbReference type="SUPFAM" id="SSF53244">
    <property type="entry name" value="MurD-like peptide ligases, peptide-binding domain"/>
    <property type="match status" value="1"/>
</dbReference>
<comment type="caution">
    <text evidence="13">The sequence shown here is derived from an EMBL/GenBank/DDBJ whole genome shotgun (WGS) entry which is preliminary data.</text>
</comment>
<reference evidence="13 14" key="1">
    <citation type="journal article" date="2015" name="Genome Announc.">
        <title>Expanding the biotechnology potential of lactobacilli through comparative genomics of 213 strains and associated genera.</title>
        <authorList>
            <person name="Sun Z."/>
            <person name="Harris H.M."/>
            <person name="McCann A."/>
            <person name="Guo C."/>
            <person name="Argimon S."/>
            <person name="Zhang W."/>
            <person name="Yang X."/>
            <person name="Jeffery I.B."/>
            <person name="Cooney J.C."/>
            <person name="Kagawa T.F."/>
            <person name="Liu W."/>
            <person name="Song Y."/>
            <person name="Salvetti E."/>
            <person name="Wrobel A."/>
            <person name="Rasinkangas P."/>
            <person name="Parkhill J."/>
            <person name="Rea M.C."/>
            <person name="O'Sullivan O."/>
            <person name="Ritari J."/>
            <person name="Douillard F.P."/>
            <person name="Paul Ross R."/>
            <person name="Yang R."/>
            <person name="Briner A.E."/>
            <person name="Felis G.E."/>
            <person name="de Vos W.M."/>
            <person name="Barrangou R."/>
            <person name="Klaenhammer T.R."/>
            <person name="Caufield P.W."/>
            <person name="Cui Y."/>
            <person name="Zhang H."/>
            <person name="O'Toole P.W."/>
        </authorList>
    </citation>
    <scope>NUCLEOTIDE SEQUENCE [LARGE SCALE GENOMIC DNA]</scope>
    <source>
        <strain evidence="13 14">DSM 20014</strain>
    </source>
</reference>
<comment type="similarity">
    <text evidence="1 10">Belongs to the folylpolyglutamate synthase family.</text>
</comment>
<dbReference type="GO" id="GO:0005524">
    <property type="term" value="F:ATP binding"/>
    <property type="evidence" value="ECO:0007669"/>
    <property type="project" value="UniProtKB-KW"/>
</dbReference>
<evidence type="ECO:0000256" key="4">
    <source>
        <dbReference type="ARBA" id="ARBA00022723"/>
    </source>
</evidence>
<dbReference type="InterPro" id="IPR036565">
    <property type="entry name" value="Mur-like_cat_sf"/>
</dbReference>
<evidence type="ECO:0000259" key="11">
    <source>
        <dbReference type="Pfam" id="PF02875"/>
    </source>
</evidence>
<dbReference type="PANTHER" id="PTHR11136">
    <property type="entry name" value="FOLYLPOLYGLUTAMATE SYNTHASE-RELATED"/>
    <property type="match status" value="1"/>
</dbReference>
<dbReference type="InterPro" id="IPR004101">
    <property type="entry name" value="Mur_ligase_C"/>
</dbReference>
<dbReference type="Proteomes" id="UP000051673">
    <property type="component" value="Unassembled WGS sequence"/>
</dbReference>
<keyword evidence="14" id="KW-1185">Reference proteome</keyword>
<feature type="domain" description="Mur ligase C-terminal" evidence="11">
    <location>
        <begin position="303"/>
        <end position="417"/>
    </location>
</feature>
<proteinExistence type="inferred from homology"/>
<evidence type="ECO:0000256" key="1">
    <source>
        <dbReference type="ARBA" id="ARBA00008276"/>
    </source>
</evidence>
<evidence type="ECO:0000313" key="13">
    <source>
        <dbReference type="EMBL" id="KRN77031.1"/>
    </source>
</evidence>
<comment type="catalytic activity">
    <reaction evidence="9">
        <text>(6S)-5,6,7,8-tetrahydrofolyl-(gamma-L-Glu)(n) + L-glutamate + ATP = (6S)-5,6,7,8-tetrahydrofolyl-(gamma-L-Glu)(n+1) + ADP + phosphate + H(+)</text>
        <dbReference type="Rhea" id="RHEA:10580"/>
        <dbReference type="Rhea" id="RHEA-COMP:14738"/>
        <dbReference type="Rhea" id="RHEA-COMP:14740"/>
        <dbReference type="ChEBI" id="CHEBI:15378"/>
        <dbReference type="ChEBI" id="CHEBI:29985"/>
        <dbReference type="ChEBI" id="CHEBI:30616"/>
        <dbReference type="ChEBI" id="CHEBI:43474"/>
        <dbReference type="ChEBI" id="CHEBI:141005"/>
        <dbReference type="ChEBI" id="CHEBI:456216"/>
        <dbReference type="EC" id="6.3.2.17"/>
    </reaction>
</comment>
<dbReference type="EC" id="6.3.2.17" evidence="2"/>
<dbReference type="Gene3D" id="3.40.1190.10">
    <property type="entry name" value="Mur-like, catalytic domain"/>
    <property type="match status" value="1"/>
</dbReference>
<evidence type="ECO:0000256" key="8">
    <source>
        <dbReference type="ARBA" id="ARBA00030592"/>
    </source>
</evidence>
<evidence type="ECO:0000256" key="5">
    <source>
        <dbReference type="ARBA" id="ARBA00022741"/>
    </source>
</evidence>
<name>A0A0R2JRB0_9LACO</name>
<dbReference type="InterPro" id="IPR013221">
    <property type="entry name" value="Mur_ligase_cen"/>
</dbReference>
<evidence type="ECO:0000256" key="7">
    <source>
        <dbReference type="ARBA" id="ARBA00022842"/>
    </source>
</evidence>
<evidence type="ECO:0000256" key="9">
    <source>
        <dbReference type="ARBA" id="ARBA00047493"/>
    </source>
</evidence>
<feature type="domain" description="Mur ligase central" evidence="12">
    <location>
        <begin position="138"/>
        <end position="272"/>
    </location>
</feature>
<dbReference type="GO" id="GO:0005737">
    <property type="term" value="C:cytoplasm"/>
    <property type="evidence" value="ECO:0007669"/>
    <property type="project" value="TreeGrafter"/>
</dbReference>
<evidence type="ECO:0000256" key="3">
    <source>
        <dbReference type="ARBA" id="ARBA00022598"/>
    </source>
</evidence>
<dbReference type="AlphaFoldDB" id="A0A0R2JRB0"/>
<protein>
    <recommendedName>
        <fullName evidence="2">tetrahydrofolate synthase</fullName>
        <ecNumber evidence="2">6.3.2.17</ecNumber>
    </recommendedName>
    <alternativeName>
        <fullName evidence="8">Tetrahydrofolylpolyglutamate synthase</fullName>
    </alternativeName>
</protein>
<evidence type="ECO:0000256" key="2">
    <source>
        <dbReference type="ARBA" id="ARBA00013025"/>
    </source>
</evidence>
<evidence type="ECO:0000259" key="12">
    <source>
        <dbReference type="Pfam" id="PF08245"/>
    </source>
</evidence>
<dbReference type="Pfam" id="PF02875">
    <property type="entry name" value="Mur_ligase_C"/>
    <property type="match status" value="1"/>
</dbReference>
<keyword evidence="6 10" id="KW-0067">ATP-binding</keyword>
<organism evidence="13 14">
    <name type="scientific">Weissella minor</name>
    <dbReference type="NCBI Taxonomy" id="1620"/>
    <lineage>
        <taxon>Bacteria</taxon>
        <taxon>Bacillati</taxon>
        <taxon>Bacillota</taxon>
        <taxon>Bacilli</taxon>
        <taxon>Lactobacillales</taxon>
        <taxon>Lactobacillaceae</taxon>
        <taxon>Weissella</taxon>
    </lineage>
</organism>
<dbReference type="RefSeq" id="WP_057787930.1">
    <property type="nucleotide sequence ID" value="NZ_JQCD01000024.1"/>
</dbReference>
<dbReference type="Pfam" id="PF08245">
    <property type="entry name" value="Mur_ligase_M"/>
    <property type="match status" value="1"/>
</dbReference>
<dbReference type="STRING" id="1620.IV67_GL000544"/>
<dbReference type="OrthoDB" id="9809356at2"/>
<dbReference type="InterPro" id="IPR036615">
    <property type="entry name" value="Mur_ligase_C_dom_sf"/>
</dbReference>
<keyword evidence="3 10" id="KW-0436">Ligase</keyword>
<dbReference type="InterPro" id="IPR001645">
    <property type="entry name" value="Folylpolyglutamate_synth"/>
</dbReference>
<dbReference type="PATRIC" id="fig|1620.3.peg.551"/>
<dbReference type="NCBIfam" id="TIGR01499">
    <property type="entry name" value="folC"/>
    <property type="match status" value="1"/>
</dbReference>
<keyword evidence="7" id="KW-0460">Magnesium</keyword>
<keyword evidence="4" id="KW-0479">Metal-binding</keyword>